<dbReference type="Proteomes" id="UP001432027">
    <property type="component" value="Unassembled WGS sequence"/>
</dbReference>
<organism evidence="1 2">
    <name type="scientific">Pristionchus entomophagus</name>
    <dbReference type="NCBI Taxonomy" id="358040"/>
    <lineage>
        <taxon>Eukaryota</taxon>
        <taxon>Metazoa</taxon>
        <taxon>Ecdysozoa</taxon>
        <taxon>Nematoda</taxon>
        <taxon>Chromadorea</taxon>
        <taxon>Rhabditida</taxon>
        <taxon>Rhabditina</taxon>
        <taxon>Diplogasteromorpha</taxon>
        <taxon>Diplogasteroidea</taxon>
        <taxon>Neodiplogasteridae</taxon>
        <taxon>Pristionchus</taxon>
    </lineage>
</organism>
<evidence type="ECO:0000313" key="2">
    <source>
        <dbReference type="Proteomes" id="UP001432027"/>
    </source>
</evidence>
<gene>
    <name evidence="1" type="ORF">PENTCL1PPCAC_18553</name>
</gene>
<accession>A0AAV5TQS1</accession>
<protein>
    <submittedName>
        <fullName evidence="1">Uncharacterized protein</fullName>
    </submittedName>
</protein>
<evidence type="ECO:0000313" key="1">
    <source>
        <dbReference type="EMBL" id="GMS96378.1"/>
    </source>
</evidence>
<feature type="non-terminal residue" evidence="1">
    <location>
        <position position="1"/>
    </location>
</feature>
<name>A0AAV5TQS1_9BILA</name>
<sequence length="141" mass="15864">SELMFGRKTGELMVEREREMRDGGESDSLDLLSHTHLVLLRDLLTLHRLQIKVARMGSVVAVLRAEETTTTARETSESNSLLALSASIHFLGRGCDIWRWRGGSLLQTHSRTAGGGESRRCRFQLGHLILSRVSLLRARNR</sequence>
<proteinExistence type="predicted"/>
<dbReference type="EMBL" id="BTSX01000004">
    <property type="protein sequence ID" value="GMS96378.1"/>
    <property type="molecule type" value="Genomic_DNA"/>
</dbReference>
<dbReference type="AlphaFoldDB" id="A0AAV5TQS1"/>
<keyword evidence="2" id="KW-1185">Reference proteome</keyword>
<comment type="caution">
    <text evidence="1">The sequence shown here is derived from an EMBL/GenBank/DDBJ whole genome shotgun (WGS) entry which is preliminary data.</text>
</comment>
<reference evidence="1" key="1">
    <citation type="submission" date="2023-10" db="EMBL/GenBank/DDBJ databases">
        <title>Genome assembly of Pristionchus species.</title>
        <authorList>
            <person name="Yoshida K."/>
            <person name="Sommer R.J."/>
        </authorList>
    </citation>
    <scope>NUCLEOTIDE SEQUENCE</scope>
    <source>
        <strain evidence="1">RS0144</strain>
    </source>
</reference>